<evidence type="ECO:0000313" key="5">
    <source>
        <dbReference type="Proteomes" id="UP000009234"/>
    </source>
</evidence>
<dbReference type="EMBL" id="CP002780">
    <property type="protein sequence ID" value="AEG60148.1"/>
    <property type="molecule type" value="Genomic_DNA"/>
</dbReference>
<protein>
    <submittedName>
        <fullName evidence="4">Uncharacterized protein</fullName>
    </submittedName>
</protein>
<sequence>MSDIFHKALVKDAAHINVSKTTWEQVKQDYRHVRRVAHWKRRLLVYGTSAALVLIVVISTLGFVSPIVASALQKIPLIGDLYSFNYPKLDQYALKATTSATDKEITVTVPKAYYDGRKLSLIYIIEVPQKYKPIDLPQINLTTTKIQLNDEPLFFQSAIGRDSLVSTNMYRGDCYWDLSADQMSQNGTLTISIDQVGTIKGNWTLSVPVSSESIDAATETLFPQNVSSTYDGVTLTVNKVSKGPVDTTIWMQVRQQLPQNTKPKYKLGFRGMNFVIYTPNQQVIGPGKYVGKQQHHAKKIGDKEVWDIVIQCDTPSKDVKSIIVEPVLTIEDDEEGKTQYCPHLPQLAVTVPLNVENNDK</sequence>
<dbReference type="Gene3D" id="2.60.40.1630">
    <property type="entry name" value="bacillus anthracis domain"/>
    <property type="match status" value="1"/>
</dbReference>
<dbReference type="HOGENOM" id="CLU_753830_0_0_9"/>
<feature type="transmembrane region" description="Helical" evidence="1">
    <location>
        <begin position="43"/>
        <end position="64"/>
    </location>
</feature>
<proteinExistence type="predicted"/>
<evidence type="ECO:0000259" key="2">
    <source>
        <dbReference type="Pfam" id="PF13786"/>
    </source>
</evidence>
<dbReference type="Proteomes" id="UP000009234">
    <property type="component" value="Chromosome"/>
</dbReference>
<dbReference type="Pfam" id="PF18705">
    <property type="entry name" value="DUF5643"/>
    <property type="match status" value="1"/>
</dbReference>
<dbReference type="RefSeq" id="WP_013841912.1">
    <property type="nucleotide sequence ID" value="NC_015589.1"/>
</dbReference>
<dbReference type="eggNOG" id="ENOG502ZA1Y">
    <property type="taxonomic scope" value="Bacteria"/>
</dbReference>
<dbReference type="InterPro" id="IPR025436">
    <property type="entry name" value="DUF4179"/>
</dbReference>
<accession>F6DU73</accession>
<keyword evidence="1" id="KW-1133">Transmembrane helix</keyword>
<evidence type="ECO:0000313" key="4">
    <source>
        <dbReference type="EMBL" id="AEG60148.1"/>
    </source>
</evidence>
<name>F6DU73_DESRL</name>
<feature type="domain" description="DUF4179" evidence="2">
    <location>
        <begin position="40"/>
        <end position="126"/>
    </location>
</feature>
<keyword evidence="1" id="KW-0472">Membrane</keyword>
<evidence type="ECO:0000256" key="1">
    <source>
        <dbReference type="SAM" id="Phobius"/>
    </source>
</evidence>
<organism evidence="4 5">
    <name type="scientific">Desulforamulus ruminis (strain ATCC 23193 / DSM 2154 / NCIMB 8452 / DL)</name>
    <name type="common">Desulfotomaculum ruminis</name>
    <dbReference type="NCBI Taxonomy" id="696281"/>
    <lineage>
        <taxon>Bacteria</taxon>
        <taxon>Bacillati</taxon>
        <taxon>Bacillota</taxon>
        <taxon>Clostridia</taxon>
        <taxon>Eubacteriales</taxon>
        <taxon>Peptococcaceae</taxon>
        <taxon>Desulforamulus</taxon>
    </lineage>
</organism>
<dbReference type="InterPro" id="IPR040680">
    <property type="entry name" value="DUF5643"/>
</dbReference>
<dbReference type="AlphaFoldDB" id="F6DU73"/>
<reference evidence="5" key="1">
    <citation type="submission" date="2011-05" db="EMBL/GenBank/DDBJ databases">
        <title>Complete sequence of Desulfotomaculum ruminis DSM 2154.</title>
        <authorList>
            <person name="Lucas S."/>
            <person name="Copeland A."/>
            <person name="Lapidus A."/>
            <person name="Cheng J.-F."/>
            <person name="Goodwin L."/>
            <person name="Pitluck S."/>
            <person name="Lu M."/>
            <person name="Detter J.C."/>
            <person name="Han C."/>
            <person name="Tapia R."/>
            <person name="Land M."/>
            <person name="Hauser L."/>
            <person name="Kyrpides N."/>
            <person name="Ivanova N."/>
            <person name="Mikhailova N."/>
            <person name="Pagani I."/>
            <person name="Stams A.J.M."/>
            <person name="Plugge C.M."/>
            <person name="Muyzer G."/>
            <person name="Kuever J."/>
            <person name="Parshina S.N."/>
            <person name="Ivanova A.E."/>
            <person name="Nazina T.N."/>
            <person name="Brambilla E."/>
            <person name="Spring S."/>
            <person name="Klenk H.-P."/>
            <person name="Woyke T."/>
        </authorList>
    </citation>
    <scope>NUCLEOTIDE SEQUENCE [LARGE SCALE GENOMIC DNA]</scope>
    <source>
        <strain evidence="5">ATCC 23193 / DSM 2154 / NCIB 8452 / DL</strain>
    </source>
</reference>
<keyword evidence="5" id="KW-1185">Reference proteome</keyword>
<dbReference type="STRING" id="696281.Desru_1887"/>
<feature type="domain" description="DUF5643" evidence="3">
    <location>
        <begin position="222"/>
        <end position="342"/>
    </location>
</feature>
<reference evidence="4 5" key="2">
    <citation type="journal article" date="2012" name="Stand. Genomic Sci.">
        <title>Complete genome sequence of the sulfate-reducing firmicute Desulfotomaculum ruminis type strain (DL(T)).</title>
        <authorList>
            <person name="Spring S."/>
            <person name="Visser M."/>
            <person name="Lu M."/>
            <person name="Copeland A."/>
            <person name="Lapidus A."/>
            <person name="Lucas S."/>
            <person name="Cheng J.F."/>
            <person name="Han C."/>
            <person name="Tapia R."/>
            <person name="Goodwin L.A."/>
            <person name="Pitluck S."/>
            <person name="Ivanova N."/>
            <person name="Land M."/>
            <person name="Hauser L."/>
            <person name="Larimer F."/>
            <person name="Rohde M."/>
            <person name="Goker M."/>
            <person name="Detter J.C."/>
            <person name="Kyrpides N.C."/>
            <person name="Woyke T."/>
            <person name="Schaap P.J."/>
            <person name="Plugge C.M."/>
            <person name="Muyzer G."/>
            <person name="Kuever J."/>
            <person name="Pereira I.A."/>
            <person name="Parshina S.N."/>
            <person name="Bernier-Latmani R."/>
            <person name="Stams A.J."/>
            <person name="Klenk H.P."/>
        </authorList>
    </citation>
    <scope>NUCLEOTIDE SEQUENCE [LARGE SCALE GENOMIC DNA]</scope>
    <source>
        <strain evidence="5">ATCC 23193 / DSM 2154 / NCIB 8452 / DL</strain>
    </source>
</reference>
<evidence type="ECO:0000259" key="3">
    <source>
        <dbReference type="Pfam" id="PF18705"/>
    </source>
</evidence>
<keyword evidence="1" id="KW-0812">Transmembrane</keyword>
<dbReference type="KEGG" id="dru:Desru_1887"/>
<gene>
    <name evidence="4" type="ordered locus">Desru_1887</name>
</gene>
<dbReference type="OrthoDB" id="1804554at2"/>
<dbReference type="Pfam" id="PF13786">
    <property type="entry name" value="DUF4179"/>
    <property type="match status" value="1"/>
</dbReference>